<evidence type="ECO:0000313" key="5">
    <source>
        <dbReference type="Proteomes" id="UP000613512"/>
    </source>
</evidence>
<keyword evidence="5" id="KW-1185">Reference proteome</keyword>
<dbReference type="RefSeq" id="WP_188385978.1">
    <property type="nucleotide sequence ID" value="NZ_BMEY01000024.1"/>
</dbReference>
<feature type="domain" description="Bacterial sugar transferase" evidence="3">
    <location>
        <begin position="21"/>
        <end position="216"/>
    </location>
</feature>
<gene>
    <name evidence="4" type="ORF">GCM10008025_35050</name>
</gene>
<comment type="caution">
    <text evidence="4">The sequence shown here is derived from an EMBL/GenBank/DDBJ whole genome shotgun (WGS) entry which is preliminary data.</text>
</comment>
<reference evidence="4" key="2">
    <citation type="submission" date="2020-09" db="EMBL/GenBank/DDBJ databases">
        <authorList>
            <person name="Sun Q."/>
            <person name="Zhou Y."/>
        </authorList>
    </citation>
    <scope>NUCLEOTIDE SEQUENCE</scope>
    <source>
        <strain evidence="4">CGMCC 1.12408</strain>
    </source>
</reference>
<evidence type="ECO:0000259" key="3">
    <source>
        <dbReference type="Pfam" id="PF02397"/>
    </source>
</evidence>
<keyword evidence="2" id="KW-0812">Transmembrane</keyword>
<reference evidence="4" key="1">
    <citation type="journal article" date="2014" name="Int. J. Syst. Evol. Microbiol.">
        <title>Complete genome sequence of Corynebacterium casei LMG S-19264T (=DSM 44701T), isolated from a smear-ripened cheese.</title>
        <authorList>
            <consortium name="US DOE Joint Genome Institute (JGI-PGF)"/>
            <person name="Walter F."/>
            <person name="Albersmeier A."/>
            <person name="Kalinowski J."/>
            <person name="Ruckert C."/>
        </authorList>
    </citation>
    <scope>NUCLEOTIDE SEQUENCE</scope>
    <source>
        <strain evidence="4">CGMCC 1.12408</strain>
    </source>
</reference>
<keyword evidence="2" id="KW-1133">Transmembrane helix</keyword>
<name>A0A916S859_9BACI</name>
<dbReference type="AlphaFoldDB" id="A0A916S859"/>
<evidence type="ECO:0000313" key="4">
    <source>
        <dbReference type="EMBL" id="GGA89405.1"/>
    </source>
</evidence>
<dbReference type="PANTHER" id="PTHR30576:SF0">
    <property type="entry name" value="UNDECAPRENYL-PHOSPHATE N-ACETYLGALACTOSAMINYL 1-PHOSPHATE TRANSFERASE-RELATED"/>
    <property type="match status" value="1"/>
</dbReference>
<protein>
    <recommendedName>
        <fullName evidence="3">Bacterial sugar transferase domain-containing protein</fullName>
    </recommendedName>
</protein>
<organism evidence="4 5">
    <name type="scientific">Ornithinibacillus halotolerans</name>
    <dbReference type="NCBI Taxonomy" id="1274357"/>
    <lineage>
        <taxon>Bacteria</taxon>
        <taxon>Bacillati</taxon>
        <taxon>Bacillota</taxon>
        <taxon>Bacilli</taxon>
        <taxon>Bacillales</taxon>
        <taxon>Bacillaceae</taxon>
        <taxon>Ornithinibacillus</taxon>
    </lineage>
</organism>
<dbReference type="Pfam" id="PF02397">
    <property type="entry name" value="Bac_transf"/>
    <property type="match status" value="1"/>
</dbReference>
<accession>A0A916S859</accession>
<sequence length="218" mass="25582">MLESVKGKTNYFHINLFFLFKRTIDIVVSTILLIMLFPLFLFICIKIAKKEGRPIFKKELQVGKNNKPFIMWSFRTMTLGSRVIRQLPPYPFPKSWEKGVPDYFKISRDHTVTLTDTGVWLSKYRLDKIPRLINVIRGDMSLVGPSPERPEIANYYNRQQEKRLKVRPGLTGYAQIKGATNEKHGQKIAYDLYYIENCTFKLDWKILAKAVKNVFKKK</sequence>
<evidence type="ECO:0000256" key="2">
    <source>
        <dbReference type="SAM" id="Phobius"/>
    </source>
</evidence>
<dbReference type="GO" id="GO:0016780">
    <property type="term" value="F:phosphotransferase activity, for other substituted phosphate groups"/>
    <property type="evidence" value="ECO:0007669"/>
    <property type="project" value="TreeGrafter"/>
</dbReference>
<dbReference type="EMBL" id="BMEY01000024">
    <property type="protein sequence ID" value="GGA89405.1"/>
    <property type="molecule type" value="Genomic_DNA"/>
</dbReference>
<proteinExistence type="inferred from homology"/>
<dbReference type="PANTHER" id="PTHR30576">
    <property type="entry name" value="COLANIC BIOSYNTHESIS UDP-GLUCOSE LIPID CARRIER TRANSFERASE"/>
    <property type="match status" value="1"/>
</dbReference>
<dbReference type="Proteomes" id="UP000613512">
    <property type="component" value="Unassembled WGS sequence"/>
</dbReference>
<comment type="similarity">
    <text evidence="1">Belongs to the bacterial sugar transferase family.</text>
</comment>
<evidence type="ECO:0000256" key="1">
    <source>
        <dbReference type="ARBA" id="ARBA00006464"/>
    </source>
</evidence>
<keyword evidence="2" id="KW-0472">Membrane</keyword>
<feature type="transmembrane region" description="Helical" evidence="2">
    <location>
        <begin position="26"/>
        <end position="48"/>
    </location>
</feature>
<dbReference type="InterPro" id="IPR003362">
    <property type="entry name" value="Bact_transf"/>
</dbReference>